<dbReference type="Gene3D" id="3.40.50.300">
    <property type="entry name" value="P-loop containing nucleotide triphosphate hydrolases"/>
    <property type="match status" value="1"/>
</dbReference>
<evidence type="ECO:0000313" key="2">
    <source>
        <dbReference type="EMBL" id="CCC81936.1"/>
    </source>
</evidence>
<name>G4RK41_THETK</name>
<dbReference type="Pfam" id="PF13614">
    <property type="entry name" value="AAA_31"/>
    <property type="match status" value="1"/>
</dbReference>
<dbReference type="InterPro" id="IPR025669">
    <property type="entry name" value="AAA_dom"/>
</dbReference>
<dbReference type="STRING" id="768679.TTX_1301"/>
<dbReference type="AlphaFoldDB" id="G4RK41"/>
<keyword evidence="3" id="KW-1185">Reference proteome</keyword>
<dbReference type="InterPro" id="IPR027417">
    <property type="entry name" value="P-loop_NTPase"/>
</dbReference>
<proteinExistence type="predicted"/>
<dbReference type="PaxDb" id="768679-TTX_1301"/>
<feature type="domain" description="AAA" evidence="1">
    <location>
        <begin position="28"/>
        <end position="188"/>
    </location>
</feature>
<sequence length="331" mass="37446">MASCVDLLETAFPNVNNIKVYFNSSVITISFISASGGVGKTTFSILTAGAFAIKGRRVLLVDLDPSATATLWTLGDKKREAEEEGCDIKSLMKGLLDYKAGRSDRRTDVERCLYAHRVVKSDASFKVLPGGNLDDLTSEIFKTPRWEILLDELLSDVRDKFDYIIVDSPNWLYSYFGMVVHFAPFYVVLTRPAEPELRKTVDMLKRVRALLERHFNIKDSDRYMLAVINQIKAAVRSSDVKAVWESVRDALTKEFPGLTVLRNEAKDKYYGDAATEFYGFKLRDDLSIESYLSQGHPMVVVGRDKSVRSQFNAYFESLVSFIDSTSPYRVE</sequence>
<accession>G4RK41</accession>
<organism evidence="2 3">
    <name type="scientific">Thermoproteus tenax (strain ATCC 35583 / DSM 2078 / JCM 9277 / NBRC 100435 / Kra 1)</name>
    <dbReference type="NCBI Taxonomy" id="768679"/>
    <lineage>
        <taxon>Archaea</taxon>
        <taxon>Thermoproteota</taxon>
        <taxon>Thermoprotei</taxon>
        <taxon>Thermoproteales</taxon>
        <taxon>Thermoproteaceae</taxon>
        <taxon>Thermoproteus</taxon>
    </lineage>
</organism>
<dbReference type="SUPFAM" id="SSF52540">
    <property type="entry name" value="P-loop containing nucleoside triphosphate hydrolases"/>
    <property type="match status" value="1"/>
</dbReference>
<dbReference type="PANTHER" id="PTHR13696">
    <property type="entry name" value="P-LOOP CONTAINING NUCLEOSIDE TRIPHOSPHATE HYDROLASE"/>
    <property type="match status" value="1"/>
</dbReference>
<dbReference type="EMBL" id="FN869859">
    <property type="protein sequence ID" value="CCC81936.1"/>
    <property type="molecule type" value="Genomic_DNA"/>
</dbReference>
<gene>
    <name evidence="2" type="ordered locus">TTX_1301</name>
</gene>
<dbReference type="eggNOG" id="arCOG00599">
    <property type="taxonomic scope" value="Archaea"/>
</dbReference>
<dbReference type="PANTHER" id="PTHR13696:SF99">
    <property type="entry name" value="COBYRINIC ACID AC-DIAMIDE SYNTHASE"/>
    <property type="match status" value="1"/>
</dbReference>
<protein>
    <submittedName>
        <fullName evidence="2">ATPase involved in chromosome partitioning, ParA family</fullName>
    </submittedName>
</protein>
<dbReference type="KEGG" id="ttn:TTX_1301"/>
<dbReference type="InterPro" id="IPR050678">
    <property type="entry name" value="DNA_Partitioning_ATPase"/>
</dbReference>
<dbReference type="Proteomes" id="UP000002654">
    <property type="component" value="Chromosome"/>
</dbReference>
<evidence type="ECO:0000259" key="1">
    <source>
        <dbReference type="Pfam" id="PF13614"/>
    </source>
</evidence>
<dbReference type="HOGENOM" id="CLU_079547_0_0_2"/>
<dbReference type="OrthoDB" id="36110at2157"/>
<dbReference type="PATRIC" id="fig|768679.9.peg.1316"/>
<reference evidence="2 3" key="1">
    <citation type="journal article" date="2011" name="PLoS ONE">
        <title>The complete genome sequence of Thermoproteus tenax: a physiologically versatile member of the Crenarchaeota.</title>
        <authorList>
            <person name="Siebers B."/>
            <person name="Zaparty M."/>
            <person name="Raddatz G."/>
            <person name="Tjaden B."/>
            <person name="Albers S.V."/>
            <person name="Bell S.D."/>
            <person name="Blombach F."/>
            <person name="Kletzin A."/>
            <person name="Kyrpides N."/>
            <person name="Lanz C."/>
            <person name="Plagens A."/>
            <person name="Rampp M."/>
            <person name="Rosinus A."/>
            <person name="von Jan M."/>
            <person name="Makarova K.S."/>
            <person name="Klenk H.P."/>
            <person name="Schuster S.C."/>
            <person name="Hensel R."/>
        </authorList>
    </citation>
    <scope>NUCLEOTIDE SEQUENCE [LARGE SCALE GENOMIC DNA]</scope>
    <source>
        <strain evidence="3">ATCC 35583 / DSM 2078 / JCM 9277 / NBRC 100435 / Kra 1</strain>
    </source>
</reference>
<evidence type="ECO:0000313" key="3">
    <source>
        <dbReference type="Proteomes" id="UP000002654"/>
    </source>
</evidence>
<dbReference type="CDD" id="cd02042">
    <property type="entry name" value="ParAB_family"/>
    <property type="match status" value="1"/>
</dbReference>